<feature type="region of interest" description="Disordered" evidence="1">
    <location>
        <begin position="41"/>
        <end position="62"/>
    </location>
</feature>
<feature type="compositionally biased region" description="Acidic residues" evidence="1">
    <location>
        <begin position="193"/>
        <end position="202"/>
    </location>
</feature>
<feature type="compositionally biased region" description="Low complexity" evidence="1">
    <location>
        <begin position="1"/>
        <end position="18"/>
    </location>
</feature>
<feature type="compositionally biased region" description="Low complexity" evidence="1">
    <location>
        <begin position="280"/>
        <end position="299"/>
    </location>
</feature>
<feature type="compositionally biased region" description="Pro residues" evidence="1">
    <location>
        <begin position="155"/>
        <end position="168"/>
    </location>
</feature>
<dbReference type="AlphaFoldDB" id="A0A7S4RA22"/>
<evidence type="ECO:0000256" key="1">
    <source>
        <dbReference type="SAM" id="MobiDB-lite"/>
    </source>
</evidence>
<accession>A0A7S4RA22</accession>
<reference evidence="2" key="1">
    <citation type="submission" date="2021-01" db="EMBL/GenBank/DDBJ databases">
        <authorList>
            <person name="Corre E."/>
            <person name="Pelletier E."/>
            <person name="Niang G."/>
            <person name="Scheremetjew M."/>
            <person name="Finn R."/>
            <person name="Kale V."/>
            <person name="Holt S."/>
            <person name="Cochrane G."/>
            <person name="Meng A."/>
            <person name="Brown T."/>
            <person name="Cohen L."/>
        </authorList>
    </citation>
    <scope>NUCLEOTIDE SEQUENCE</scope>
    <source>
        <strain evidence="2">CCMP3105</strain>
    </source>
</reference>
<proteinExistence type="predicted"/>
<sequence>MASSSMAMCPPAAPRLRPSAPPMEVPDFPLLEELALEPLELDSAAPEPKACPPKAPRLRPAMPPVDLSAVPLLELPTLADEGLLAFDSLHSLTLGESAVDEEAALACPEPFLYAAPEALSACSTGTPASSPRSDSPVVAGPTQEPLTFKPLEAPASPPRTPRLRPAPAPCNVFLMPELELPHLAEDTQMGSAEADEKEEDPELPPSTEEPLSFKQFEAPASPPSAPRLRPAWAPCDVFLMPELELPPLAEDIEMGSAEADEEEEVVFVLLGLSDNDPASSDHGSTSSSMFDSSPSDNSSVLQPEAPTPLIKNPVPGCVGARPFENVPPFLERASSSCSTRAPSPRKEIESGSPSSPVFLPELLLA</sequence>
<feature type="compositionally biased region" description="Polar residues" evidence="1">
    <location>
        <begin position="121"/>
        <end position="133"/>
    </location>
</feature>
<name>A0A7S4RA22_9DINO</name>
<gene>
    <name evidence="2" type="ORF">AMON00008_LOCUS32083</name>
</gene>
<feature type="region of interest" description="Disordered" evidence="1">
    <location>
        <begin position="121"/>
        <end position="227"/>
    </location>
</feature>
<evidence type="ECO:0000313" key="2">
    <source>
        <dbReference type="EMBL" id="CAE4607444.1"/>
    </source>
</evidence>
<feature type="region of interest" description="Disordered" evidence="1">
    <location>
        <begin position="332"/>
        <end position="355"/>
    </location>
</feature>
<feature type="region of interest" description="Disordered" evidence="1">
    <location>
        <begin position="271"/>
        <end position="313"/>
    </location>
</feature>
<organism evidence="2">
    <name type="scientific">Alexandrium monilatum</name>
    <dbReference type="NCBI Taxonomy" id="311494"/>
    <lineage>
        <taxon>Eukaryota</taxon>
        <taxon>Sar</taxon>
        <taxon>Alveolata</taxon>
        <taxon>Dinophyceae</taxon>
        <taxon>Gonyaulacales</taxon>
        <taxon>Pyrocystaceae</taxon>
        <taxon>Alexandrium</taxon>
    </lineage>
</organism>
<protein>
    <submittedName>
        <fullName evidence="2">Uncharacterized protein</fullName>
    </submittedName>
</protein>
<feature type="region of interest" description="Disordered" evidence="1">
    <location>
        <begin position="1"/>
        <end position="24"/>
    </location>
</feature>
<dbReference type="EMBL" id="HBNR01046129">
    <property type="protein sequence ID" value="CAE4607444.1"/>
    <property type="molecule type" value="Transcribed_RNA"/>
</dbReference>